<dbReference type="Gene3D" id="2.40.170.20">
    <property type="entry name" value="TonB-dependent receptor, beta-barrel domain"/>
    <property type="match status" value="1"/>
</dbReference>
<keyword evidence="10" id="KW-0732">Signal</keyword>
<dbReference type="InterPro" id="IPR000531">
    <property type="entry name" value="Beta-barrel_TonB"/>
</dbReference>
<keyword evidence="3 8" id="KW-1134">Transmembrane beta strand</keyword>
<comment type="similarity">
    <text evidence="8 9">Belongs to the TonB-dependent receptor family.</text>
</comment>
<evidence type="ECO:0000256" key="10">
    <source>
        <dbReference type="SAM" id="SignalP"/>
    </source>
</evidence>
<sequence length="1022" mass="112084">MRLLVLFLCISIWSFGHAQQTISGTVTDSNGVPVPGVTVLVEGTTNGVAADFDGNYSISAKQGDVLRFSSVGFITTTRTVGTAQTINVSLQEDTELLDEVVVIGYGTSSKKRLVSAISSVKADEIENQPVARVDQALQGRAAGVEVTSNNGAPGTGSTIRIRGNSSINGNNSPLFVVDGFIVGNDFNLNNININDIESLEILKDATALAIYGTRGASGVVIITTKSGKSLPIGKPTFAVNSYISMDEMANKINILGGQDYVDYVNEAGQFIPGDPIDVNGTPVPIGFTDPNLPLQFEGDIPTTDWIDEVTTTGVIYNTDLSVTGRTEKTNYYASINYFNQEGLIKNSGLERVTFRTNFDVNLSKRFKFGTRLNLSTFRRENPKVNFSQIIANVLPIRTVFDEEGNFTGTNPISGTLQRNPVADYQLRVDHNLVTNIVANLYAEYELFKDFKLKTSFGGTFNFYKGNDYLPGSLPERILSNNVGGFAEIATNQTKDLLSETTFQWDKQLGDHSLNVLGGFTAQKITSEGMSSSAEGFPNDVVEFNNLSLGSDPETFQVDSGYNQRTLTSVLGRITYGYKDRYILTLVGRQDGSSVFEAGNKYSFFPSAGVVWNVDEEPFLQDSQTFDILKLRASYGLVGEQGVSTYNSFDLLDSQYVYFNEVLTPAVLLANPGTNDLTWETTKQLDLGIEVGLFKNRISFEAGYYKKTTEDLLLFRDLPNTAGNRVLENVGGVENRGFEFLLNTRNVVNDNFTWNTTFTLTSNDSEVLDLGDEEFINLQSTGNQGGPSARLIPGEAFPVFFGAEYLGTYKDPQEIVDDGAVGRAFLGSPRYRDVNEDGTINQEDYSILGSPQPDFFGGLRNRFSWKGLNLDIFFQYSFGADIFNVVTQRSLFGRGDENVDPRVLDRWVEGVNETSNIPRAGTSTSTFNPNSTANIEDGSFVRLRTLTLSYDIPLKKAGLDKVFKSFNVYVTGQNLWLISDFTLGDPEVNNFSASNGFGSVSQGFANGQYPYARSIVTGVKVEF</sequence>
<dbReference type="Gene3D" id="2.170.130.10">
    <property type="entry name" value="TonB-dependent receptor, plug domain"/>
    <property type="match status" value="1"/>
</dbReference>
<keyword evidence="5 9" id="KW-0798">TonB box</keyword>
<feature type="domain" description="TonB-dependent receptor-like beta-barrel" evidence="11">
    <location>
        <begin position="413"/>
        <end position="846"/>
    </location>
</feature>
<name>A0AAU7MWC6_9FLAO</name>
<dbReference type="RefSeq" id="WP_349351595.1">
    <property type="nucleotide sequence ID" value="NZ_CP157804.1"/>
</dbReference>
<dbReference type="InterPro" id="IPR008969">
    <property type="entry name" value="CarboxyPept-like_regulatory"/>
</dbReference>
<dbReference type="InterPro" id="IPR037066">
    <property type="entry name" value="Plug_dom_sf"/>
</dbReference>
<proteinExistence type="inferred from homology"/>
<keyword evidence="2 8" id="KW-0813">Transport</keyword>
<evidence type="ECO:0000256" key="1">
    <source>
        <dbReference type="ARBA" id="ARBA00004571"/>
    </source>
</evidence>
<dbReference type="Pfam" id="PF13715">
    <property type="entry name" value="CarbopepD_reg_2"/>
    <property type="match status" value="1"/>
</dbReference>
<feature type="chain" id="PRO_5043997611" evidence="10">
    <location>
        <begin position="19"/>
        <end position="1022"/>
    </location>
</feature>
<evidence type="ECO:0000256" key="4">
    <source>
        <dbReference type="ARBA" id="ARBA00022692"/>
    </source>
</evidence>
<feature type="domain" description="TonB-dependent receptor plug" evidence="12">
    <location>
        <begin position="110"/>
        <end position="219"/>
    </location>
</feature>
<dbReference type="SUPFAM" id="SSF56935">
    <property type="entry name" value="Porins"/>
    <property type="match status" value="1"/>
</dbReference>
<dbReference type="InterPro" id="IPR023997">
    <property type="entry name" value="TonB-dep_OMP_SusC/RagA_CS"/>
</dbReference>
<dbReference type="InterPro" id="IPR039426">
    <property type="entry name" value="TonB-dep_rcpt-like"/>
</dbReference>
<organism evidence="13">
    <name type="scientific">Flagellimonas sp. MMG031</name>
    <dbReference type="NCBI Taxonomy" id="3158549"/>
    <lineage>
        <taxon>Bacteria</taxon>
        <taxon>Pseudomonadati</taxon>
        <taxon>Bacteroidota</taxon>
        <taxon>Flavobacteriia</taxon>
        <taxon>Flavobacteriales</taxon>
        <taxon>Flavobacteriaceae</taxon>
        <taxon>Flagellimonas</taxon>
    </lineage>
</organism>
<evidence type="ECO:0000256" key="7">
    <source>
        <dbReference type="ARBA" id="ARBA00023237"/>
    </source>
</evidence>
<feature type="signal peptide" evidence="10">
    <location>
        <begin position="1"/>
        <end position="18"/>
    </location>
</feature>
<keyword evidence="6 8" id="KW-0472">Membrane</keyword>
<evidence type="ECO:0000256" key="8">
    <source>
        <dbReference type="PROSITE-ProRule" id="PRU01360"/>
    </source>
</evidence>
<evidence type="ECO:0000256" key="5">
    <source>
        <dbReference type="ARBA" id="ARBA00023077"/>
    </source>
</evidence>
<dbReference type="Gene3D" id="2.60.40.1120">
    <property type="entry name" value="Carboxypeptidase-like, regulatory domain"/>
    <property type="match status" value="1"/>
</dbReference>
<dbReference type="EMBL" id="CP157804">
    <property type="protein sequence ID" value="XBQ22766.1"/>
    <property type="molecule type" value="Genomic_DNA"/>
</dbReference>
<dbReference type="NCBIfam" id="TIGR04056">
    <property type="entry name" value="OMP_RagA_SusC"/>
    <property type="match status" value="1"/>
</dbReference>
<accession>A0AAU7MWC6</accession>
<evidence type="ECO:0000256" key="2">
    <source>
        <dbReference type="ARBA" id="ARBA00022448"/>
    </source>
</evidence>
<evidence type="ECO:0000256" key="3">
    <source>
        <dbReference type="ARBA" id="ARBA00022452"/>
    </source>
</evidence>
<reference evidence="13" key="1">
    <citation type="submission" date="2024-05" db="EMBL/GenBank/DDBJ databases">
        <title>Draft Genome Sequences of Flagellimonas sp. MMG031 and Marinobacter sp. MMG032 Isolated from the dinoflagellate Symbiodinium pilosum.</title>
        <authorList>
            <person name="Shikuma N.J."/>
            <person name="Farrell M.V."/>
        </authorList>
    </citation>
    <scope>NUCLEOTIDE SEQUENCE</scope>
    <source>
        <strain evidence="13">MMG031</strain>
    </source>
</reference>
<dbReference type="NCBIfam" id="TIGR04057">
    <property type="entry name" value="SusC_RagA_signa"/>
    <property type="match status" value="1"/>
</dbReference>
<keyword evidence="13" id="KW-0675">Receptor</keyword>
<evidence type="ECO:0000256" key="9">
    <source>
        <dbReference type="RuleBase" id="RU003357"/>
    </source>
</evidence>
<keyword evidence="7 8" id="KW-0998">Cell outer membrane</keyword>
<dbReference type="InterPro" id="IPR012910">
    <property type="entry name" value="Plug_dom"/>
</dbReference>
<dbReference type="KEGG" id="fld:ABNE31_14300"/>
<evidence type="ECO:0000259" key="11">
    <source>
        <dbReference type="Pfam" id="PF00593"/>
    </source>
</evidence>
<evidence type="ECO:0000313" key="13">
    <source>
        <dbReference type="EMBL" id="XBQ22766.1"/>
    </source>
</evidence>
<dbReference type="InterPro" id="IPR023996">
    <property type="entry name" value="TonB-dep_OMP_SusC/RagA"/>
</dbReference>
<gene>
    <name evidence="13" type="ORF">ABNE31_14300</name>
</gene>
<evidence type="ECO:0000259" key="12">
    <source>
        <dbReference type="Pfam" id="PF07715"/>
    </source>
</evidence>
<dbReference type="PROSITE" id="PS52016">
    <property type="entry name" value="TONB_DEPENDENT_REC_3"/>
    <property type="match status" value="1"/>
</dbReference>
<dbReference type="GO" id="GO:0009279">
    <property type="term" value="C:cell outer membrane"/>
    <property type="evidence" value="ECO:0007669"/>
    <property type="project" value="UniProtKB-SubCell"/>
</dbReference>
<protein>
    <submittedName>
        <fullName evidence="13">TonB-dependent receptor</fullName>
    </submittedName>
</protein>
<evidence type="ECO:0000256" key="6">
    <source>
        <dbReference type="ARBA" id="ARBA00023136"/>
    </source>
</evidence>
<dbReference type="AlphaFoldDB" id="A0AAU7MWC6"/>
<dbReference type="SUPFAM" id="SSF49464">
    <property type="entry name" value="Carboxypeptidase regulatory domain-like"/>
    <property type="match status" value="1"/>
</dbReference>
<dbReference type="Pfam" id="PF07715">
    <property type="entry name" value="Plug"/>
    <property type="match status" value="1"/>
</dbReference>
<dbReference type="Pfam" id="PF00593">
    <property type="entry name" value="TonB_dep_Rec_b-barrel"/>
    <property type="match status" value="1"/>
</dbReference>
<keyword evidence="4 8" id="KW-0812">Transmembrane</keyword>
<dbReference type="InterPro" id="IPR036942">
    <property type="entry name" value="Beta-barrel_TonB_sf"/>
</dbReference>
<comment type="subcellular location">
    <subcellularLocation>
        <location evidence="1 8">Cell outer membrane</location>
        <topology evidence="1 8">Multi-pass membrane protein</topology>
    </subcellularLocation>
</comment>